<reference evidence="2 3" key="1">
    <citation type="submission" date="2016-10" db="EMBL/GenBank/DDBJ databases">
        <title>Comparative genome analysis of multiple Pseudomonas spp. focuses on biocontrol and plant growth promoting traits.</title>
        <authorList>
            <person name="Tao X.-Y."/>
            <person name="Taylor C.G."/>
        </authorList>
    </citation>
    <scope>NUCLEOTIDE SEQUENCE [LARGE SCALE GENOMIC DNA]</scope>
    <source>
        <strain evidence="2 3">38D7</strain>
    </source>
</reference>
<keyword evidence="1" id="KW-0732">Signal</keyword>
<evidence type="ECO:0000313" key="2">
    <source>
        <dbReference type="EMBL" id="RON15919.1"/>
    </source>
</evidence>
<dbReference type="AlphaFoldDB" id="A0A423HRR8"/>
<dbReference type="EMBL" id="MOBK01000014">
    <property type="protein sequence ID" value="RON15919.1"/>
    <property type="molecule type" value="Genomic_DNA"/>
</dbReference>
<evidence type="ECO:0000256" key="1">
    <source>
        <dbReference type="SAM" id="SignalP"/>
    </source>
</evidence>
<evidence type="ECO:0000313" key="3">
    <source>
        <dbReference type="Proteomes" id="UP000285636"/>
    </source>
</evidence>
<name>A0A423HRR8_9PSED</name>
<organism evidence="2 3">
    <name type="scientific">Pseudomonas brassicacearum</name>
    <dbReference type="NCBI Taxonomy" id="930166"/>
    <lineage>
        <taxon>Bacteria</taxon>
        <taxon>Pseudomonadati</taxon>
        <taxon>Pseudomonadota</taxon>
        <taxon>Gammaproteobacteria</taxon>
        <taxon>Pseudomonadales</taxon>
        <taxon>Pseudomonadaceae</taxon>
        <taxon>Pseudomonas</taxon>
    </lineage>
</organism>
<gene>
    <name evidence="2" type="ORF">BK660_26610</name>
</gene>
<evidence type="ECO:0008006" key="4">
    <source>
        <dbReference type="Google" id="ProtNLM"/>
    </source>
</evidence>
<protein>
    <recommendedName>
        <fullName evidence="4">DUF2059 domain-containing protein</fullName>
    </recommendedName>
</protein>
<feature type="signal peptide" evidence="1">
    <location>
        <begin position="1"/>
        <end position="20"/>
    </location>
</feature>
<feature type="chain" id="PRO_5019316078" description="DUF2059 domain-containing protein" evidence="1">
    <location>
        <begin position="21"/>
        <end position="155"/>
    </location>
</feature>
<comment type="caution">
    <text evidence="2">The sequence shown here is derived from an EMBL/GenBank/DDBJ whole genome shotgun (WGS) entry which is preliminary data.</text>
</comment>
<dbReference type="Proteomes" id="UP000285636">
    <property type="component" value="Unassembled WGS sequence"/>
</dbReference>
<sequence>MPSAALLLTVLFALSNPASADAPALNEARTLVAKAHMGSNLPVIALSAAQGTVSWSVIAEKLGADDTNRIVSEEISALLPKYQPEWDENLARAYEKSFSEEELSSLVADGPASQYVEKVKAQQATVAGDMRSTSEPIVMALVTEALKATMEKRVP</sequence>
<accession>A0A423HRR8</accession>
<proteinExistence type="predicted"/>